<accession>A0ABP8R693</accession>
<proteinExistence type="inferred from homology"/>
<keyword evidence="3" id="KW-0732">Signal</keyword>
<gene>
    <name evidence="8" type="ORF">GCM10023173_20830</name>
</gene>
<dbReference type="InterPro" id="IPR012944">
    <property type="entry name" value="SusD_RagB_dom"/>
</dbReference>
<evidence type="ECO:0000256" key="3">
    <source>
        <dbReference type="ARBA" id="ARBA00022729"/>
    </source>
</evidence>
<sequence length="464" mass="51726">MFSKFTVMKNIHKTIIYTTLTASLLSGACSSKLDIEPKQSISTELALSTPSDVRNALIGAYTVIAEGALYGTNLIMVPDLYFNSNYVGWTGTFSSYREIFNHNIVNTNEEASRTWTHAYEAINIANTVLSALDIINDPDEKDEIEGRALFIRGIMHFELVRLYGIPFDNTGSNNGLGVPIITQAVKSVSDVNNSVTRNSVAEVYTAVENDLTTAISKLQNSSHLYAAQGMLARVYLQQSKFQQARDMAHAVISSGEFSLASNLEAPFRVKNSSEGVFEIQQTEQSNAGSSNDGLATFYSSYKNITGGNVGRGDLNVSAAYYNSLDDNDKRKTQMIYDGTGQKSGYFSRKWYNYYDNIPVVRLTELYLTRAECNFRLSTNVGDSPLNDINTLRERAGLSPLMTLTLEDILNERDIELAFEGYRLHDYKRTKRSIGAVAWNDPKLVFPIPYREIVVNPNLQQNTGY</sequence>
<dbReference type="InterPro" id="IPR011990">
    <property type="entry name" value="TPR-like_helical_dom_sf"/>
</dbReference>
<dbReference type="Proteomes" id="UP001500394">
    <property type="component" value="Unassembled WGS sequence"/>
</dbReference>
<dbReference type="InterPro" id="IPR033985">
    <property type="entry name" value="SusD-like_N"/>
</dbReference>
<dbReference type="PROSITE" id="PS51257">
    <property type="entry name" value="PROKAR_LIPOPROTEIN"/>
    <property type="match status" value="1"/>
</dbReference>
<dbReference type="SUPFAM" id="SSF48452">
    <property type="entry name" value="TPR-like"/>
    <property type="match status" value="1"/>
</dbReference>
<dbReference type="CDD" id="cd08977">
    <property type="entry name" value="SusD"/>
    <property type="match status" value="1"/>
</dbReference>
<evidence type="ECO:0000259" key="7">
    <source>
        <dbReference type="Pfam" id="PF14322"/>
    </source>
</evidence>
<keyword evidence="9" id="KW-1185">Reference proteome</keyword>
<comment type="caution">
    <text evidence="8">The sequence shown here is derived from an EMBL/GenBank/DDBJ whole genome shotgun (WGS) entry which is preliminary data.</text>
</comment>
<evidence type="ECO:0000313" key="9">
    <source>
        <dbReference type="Proteomes" id="UP001500394"/>
    </source>
</evidence>
<comment type="subcellular location">
    <subcellularLocation>
        <location evidence="1">Cell outer membrane</location>
    </subcellularLocation>
</comment>
<evidence type="ECO:0000256" key="5">
    <source>
        <dbReference type="ARBA" id="ARBA00023237"/>
    </source>
</evidence>
<name>A0ABP8R693_9SPHI</name>
<dbReference type="EMBL" id="BAABGR010000035">
    <property type="protein sequence ID" value="GAA4518797.1"/>
    <property type="molecule type" value="Genomic_DNA"/>
</dbReference>
<evidence type="ECO:0000256" key="2">
    <source>
        <dbReference type="ARBA" id="ARBA00006275"/>
    </source>
</evidence>
<dbReference type="Pfam" id="PF14322">
    <property type="entry name" value="SusD-like_3"/>
    <property type="match status" value="1"/>
</dbReference>
<keyword evidence="4" id="KW-0472">Membrane</keyword>
<dbReference type="Pfam" id="PF07980">
    <property type="entry name" value="SusD_RagB"/>
    <property type="match status" value="1"/>
</dbReference>
<organism evidence="8 9">
    <name type="scientific">Sphingobacterium thermophilum</name>
    <dbReference type="NCBI Taxonomy" id="768534"/>
    <lineage>
        <taxon>Bacteria</taxon>
        <taxon>Pseudomonadati</taxon>
        <taxon>Bacteroidota</taxon>
        <taxon>Sphingobacteriia</taxon>
        <taxon>Sphingobacteriales</taxon>
        <taxon>Sphingobacteriaceae</taxon>
        <taxon>Sphingobacterium</taxon>
    </lineage>
</organism>
<keyword evidence="5" id="KW-0998">Cell outer membrane</keyword>
<evidence type="ECO:0000256" key="4">
    <source>
        <dbReference type="ARBA" id="ARBA00023136"/>
    </source>
</evidence>
<reference evidence="9" key="1">
    <citation type="journal article" date="2019" name="Int. J. Syst. Evol. Microbiol.">
        <title>The Global Catalogue of Microorganisms (GCM) 10K type strain sequencing project: providing services to taxonomists for standard genome sequencing and annotation.</title>
        <authorList>
            <consortium name="The Broad Institute Genomics Platform"/>
            <consortium name="The Broad Institute Genome Sequencing Center for Infectious Disease"/>
            <person name="Wu L."/>
            <person name="Ma J."/>
        </authorList>
    </citation>
    <scope>NUCLEOTIDE SEQUENCE [LARGE SCALE GENOMIC DNA]</scope>
    <source>
        <strain evidence="9">JCM 17858</strain>
    </source>
</reference>
<evidence type="ECO:0000259" key="6">
    <source>
        <dbReference type="Pfam" id="PF07980"/>
    </source>
</evidence>
<feature type="domain" description="RagB/SusD" evidence="6">
    <location>
        <begin position="352"/>
        <end position="431"/>
    </location>
</feature>
<protein>
    <submittedName>
        <fullName evidence="8">RagB/SusD family nutrient uptake outer membrane protein</fullName>
    </submittedName>
</protein>
<comment type="similarity">
    <text evidence="2">Belongs to the SusD family.</text>
</comment>
<evidence type="ECO:0000256" key="1">
    <source>
        <dbReference type="ARBA" id="ARBA00004442"/>
    </source>
</evidence>
<dbReference type="Gene3D" id="1.25.40.390">
    <property type="match status" value="1"/>
</dbReference>
<feature type="domain" description="SusD-like N-terminal" evidence="7">
    <location>
        <begin position="33"/>
        <end position="236"/>
    </location>
</feature>
<evidence type="ECO:0000313" key="8">
    <source>
        <dbReference type="EMBL" id="GAA4518797.1"/>
    </source>
</evidence>